<dbReference type="GO" id="GO:0051301">
    <property type="term" value="P:cell division"/>
    <property type="evidence" value="ECO:0007669"/>
    <property type="project" value="UniProtKB-UniRule"/>
</dbReference>
<feature type="region of interest" description="Disordered" evidence="11">
    <location>
        <begin position="261"/>
        <end position="312"/>
    </location>
</feature>
<keyword evidence="6 10" id="KW-0175">Coiled coil</keyword>
<comment type="caution">
    <text evidence="13">The sequence shown here is derived from an EMBL/GenBank/DDBJ whole genome shotgun (WGS) entry which is preliminary data.</text>
</comment>
<evidence type="ECO:0000313" key="13">
    <source>
        <dbReference type="EMBL" id="TYJ53095.1"/>
    </source>
</evidence>
<keyword evidence="8 9" id="KW-0137">Centromere</keyword>
<comment type="subunit">
    <text evidence="9">Component of the NDC80 complex.</text>
</comment>
<evidence type="ECO:0000256" key="8">
    <source>
        <dbReference type="ARBA" id="ARBA00023328"/>
    </source>
</evidence>
<keyword evidence="3 9" id="KW-0132">Cell division</keyword>
<accession>A0A5D3ANT6</accession>
<evidence type="ECO:0000256" key="7">
    <source>
        <dbReference type="ARBA" id="ARBA00023306"/>
    </source>
</evidence>
<dbReference type="CDD" id="cd23784">
    <property type="entry name" value="RWD_Spc25"/>
    <property type="match status" value="1"/>
</dbReference>
<comment type="subcellular location">
    <subcellularLocation>
        <location evidence="9">Nucleus</location>
    </subcellularLocation>
    <subcellularLocation>
        <location evidence="9">Chromosome</location>
        <location evidence="9">Centromere</location>
        <location evidence="9">Kinetochore</location>
    </subcellularLocation>
</comment>
<proteinExistence type="inferred from homology"/>
<evidence type="ECO:0000256" key="6">
    <source>
        <dbReference type="ARBA" id="ARBA00023054"/>
    </source>
</evidence>
<dbReference type="GO" id="GO:0005634">
    <property type="term" value="C:nucleus"/>
    <property type="evidence" value="ECO:0007669"/>
    <property type="project" value="UniProtKB-SubCell"/>
</dbReference>
<dbReference type="Pfam" id="PF08234">
    <property type="entry name" value="Spindle_Spc25"/>
    <property type="match status" value="1"/>
</dbReference>
<name>A0A5D3ANT6_9TREE</name>
<keyword evidence="7 9" id="KW-0131">Cell cycle</keyword>
<dbReference type="GO" id="GO:0031262">
    <property type="term" value="C:Ndc80 complex"/>
    <property type="evidence" value="ECO:0007669"/>
    <property type="project" value="InterPro"/>
</dbReference>
<evidence type="ECO:0000256" key="5">
    <source>
        <dbReference type="ARBA" id="ARBA00022838"/>
    </source>
</evidence>
<gene>
    <name evidence="13" type="ORF">B9479_006276</name>
</gene>
<keyword evidence="14" id="KW-1185">Reference proteome</keyword>
<dbReference type="InterPro" id="IPR045143">
    <property type="entry name" value="Spc25"/>
</dbReference>
<dbReference type="PANTHER" id="PTHR14281">
    <property type="entry name" value="KINETOCHORE PROTEIN SPC25-RELATED"/>
    <property type="match status" value="1"/>
</dbReference>
<dbReference type="EMBL" id="NIDF01000102">
    <property type="protein sequence ID" value="TYJ53095.1"/>
    <property type="molecule type" value="Genomic_DNA"/>
</dbReference>
<organism evidence="13 14">
    <name type="scientific">Cryptococcus floricola</name>
    <dbReference type="NCBI Taxonomy" id="2591691"/>
    <lineage>
        <taxon>Eukaryota</taxon>
        <taxon>Fungi</taxon>
        <taxon>Dikarya</taxon>
        <taxon>Basidiomycota</taxon>
        <taxon>Agaricomycotina</taxon>
        <taxon>Tremellomycetes</taxon>
        <taxon>Tremellales</taxon>
        <taxon>Cryptococcaceae</taxon>
        <taxon>Cryptococcus</taxon>
    </lineage>
</organism>
<evidence type="ECO:0000256" key="9">
    <source>
        <dbReference type="RuleBase" id="RU367150"/>
    </source>
</evidence>
<feature type="coiled-coil region" evidence="10">
    <location>
        <begin position="71"/>
        <end position="161"/>
    </location>
</feature>
<protein>
    <recommendedName>
        <fullName evidence="9">Kinetochore protein SPC25</fullName>
    </recommendedName>
</protein>
<comment type="function">
    <text evidence="9">Acts as a component of the essential kinetochore-associated NDC80 complex, which is required for chromosome segregation and spindle checkpoint activity.</text>
</comment>
<reference evidence="13 14" key="1">
    <citation type="submission" date="2017-05" db="EMBL/GenBank/DDBJ databases">
        <title>The Genome Sequence of Tsuchiyaea wingfieldii DSM 27421.</title>
        <authorList>
            <person name="Cuomo C."/>
            <person name="Passer A."/>
            <person name="Billmyre B."/>
            <person name="Heitman J."/>
        </authorList>
    </citation>
    <scope>NUCLEOTIDE SEQUENCE [LARGE SCALE GENOMIC DNA]</scope>
    <source>
        <strain evidence="13 14">DSM 27421</strain>
    </source>
</reference>
<keyword evidence="4 9" id="KW-0498">Mitosis</keyword>
<evidence type="ECO:0000256" key="4">
    <source>
        <dbReference type="ARBA" id="ARBA00022776"/>
    </source>
</evidence>
<keyword evidence="9" id="KW-0539">Nucleus</keyword>
<feature type="compositionally biased region" description="Polar residues" evidence="11">
    <location>
        <begin position="282"/>
        <end position="293"/>
    </location>
</feature>
<dbReference type="PANTHER" id="PTHR14281:SF0">
    <property type="entry name" value="KINETOCHORE PROTEIN SPC25"/>
    <property type="match status" value="1"/>
</dbReference>
<evidence type="ECO:0000256" key="10">
    <source>
        <dbReference type="SAM" id="Coils"/>
    </source>
</evidence>
<dbReference type="Proteomes" id="UP000322245">
    <property type="component" value="Unassembled WGS sequence"/>
</dbReference>
<sequence>MAPSSYIASNRPTSLQNLLDTSTSKNGTPSLDLRWEPFQQHVENFLTAIDAYTQSARTEIVARATDHYATVRDKKAEMEETEKRIQLEREKEGDMLATLESERHVLGDLNSSLSHLQNSLTKTKEQSSSLEAELQTLRKEVRSEETEKERQKNMLNDMRDRDTVELKQMEEALGWKVEGIKGTFVSDPDQLLMRFYLIDPDDPAREFSFIVDVSKQDYTVPNCDPPIPTLPQLVRQLNEDRDLFSFIKKVRKAFRALIPNPPNPSTKFDDLSGPGLGLRTPGRSQRTLSSTTPAAARDVTEGSALDHLTLGK</sequence>
<dbReference type="AlphaFoldDB" id="A0A5D3ANT6"/>
<dbReference type="InterPro" id="IPR013255">
    <property type="entry name" value="Spc25_C"/>
</dbReference>
<evidence type="ECO:0000259" key="12">
    <source>
        <dbReference type="Pfam" id="PF08234"/>
    </source>
</evidence>
<comment type="similarity">
    <text evidence="1 9">Belongs to the SPC25 family.</text>
</comment>
<keyword evidence="2 9" id="KW-0158">Chromosome</keyword>
<evidence type="ECO:0000256" key="3">
    <source>
        <dbReference type="ARBA" id="ARBA00022618"/>
    </source>
</evidence>
<feature type="domain" description="Chromosome segregation protein Spc25 C-terminal" evidence="12">
    <location>
        <begin position="187"/>
        <end position="255"/>
    </location>
</feature>
<feature type="region of interest" description="Disordered" evidence="11">
    <location>
        <begin position="1"/>
        <end position="25"/>
    </location>
</feature>
<dbReference type="GO" id="GO:0007059">
    <property type="term" value="P:chromosome segregation"/>
    <property type="evidence" value="ECO:0007669"/>
    <property type="project" value="InterPro"/>
</dbReference>
<keyword evidence="5 9" id="KW-0995">Kinetochore</keyword>
<evidence type="ECO:0000256" key="1">
    <source>
        <dbReference type="ARBA" id="ARBA00006379"/>
    </source>
</evidence>
<evidence type="ECO:0000256" key="11">
    <source>
        <dbReference type="SAM" id="MobiDB-lite"/>
    </source>
</evidence>
<evidence type="ECO:0000256" key="2">
    <source>
        <dbReference type="ARBA" id="ARBA00022454"/>
    </source>
</evidence>
<dbReference type="Gene3D" id="3.30.457.50">
    <property type="entry name" value="Chromosome segregation protein Spc25"/>
    <property type="match status" value="1"/>
</dbReference>
<evidence type="ECO:0000313" key="14">
    <source>
        <dbReference type="Proteomes" id="UP000322245"/>
    </source>
</evidence>